<evidence type="ECO:0000256" key="1">
    <source>
        <dbReference type="SAM" id="MobiDB-lite"/>
    </source>
</evidence>
<protein>
    <recommendedName>
        <fullName evidence="4">Retrotransposon Copia-like N-terminal domain-containing protein</fullName>
    </recommendedName>
</protein>
<keyword evidence="3" id="KW-1185">Reference proteome</keyword>
<dbReference type="Proteomes" id="UP001604336">
    <property type="component" value="Unassembled WGS sequence"/>
</dbReference>
<gene>
    <name evidence="2" type="ORF">Adt_27147</name>
</gene>
<feature type="region of interest" description="Disordered" evidence="1">
    <location>
        <begin position="1"/>
        <end position="21"/>
    </location>
</feature>
<name>A0ABD1RU24_9LAMI</name>
<dbReference type="EMBL" id="JBFOLK010000008">
    <property type="protein sequence ID" value="KAL2491519.1"/>
    <property type="molecule type" value="Genomic_DNA"/>
</dbReference>
<evidence type="ECO:0000313" key="2">
    <source>
        <dbReference type="EMBL" id="KAL2491519.1"/>
    </source>
</evidence>
<evidence type="ECO:0008006" key="4">
    <source>
        <dbReference type="Google" id="ProtNLM"/>
    </source>
</evidence>
<accession>A0ABD1RU24</accession>
<reference evidence="3" key="1">
    <citation type="submission" date="2024-07" db="EMBL/GenBank/DDBJ databases">
        <title>Two chromosome-level genome assemblies of Korean endemic species Abeliophyllum distichum and Forsythia ovata (Oleaceae).</title>
        <authorList>
            <person name="Jang H."/>
        </authorList>
    </citation>
    <scope>NUCLEOTIDE SEQUENCE [LARGE SCALE GENOMIC DNA]</scope>
</reference>
<sequence length="102" mass="11095">MANYNSSNQSQNSDSNSMAKAPVHVSNLAPLGMNLTQAAYVKLDIDNFLFWKNVIMPNVRGHGLEGRISTGNQGMSSIIHQISSQAETGTTVEMSCNLEHSR</sequence>
<comment type="caution">
    <text evidence="2">The sequence shown here is derived from an EMBL/GenBank/DDBJ whole genome shotgun (WGS) entry which is preliminary data.</text>
</comment>
<proteinExistence type="predicted"/>
<dbReference type="AlphaFoldDB" id="A0ABD1RU24"/>
<feature type="compositionally biased region" description="Low complexity" evidence="1">
    <location>
        <begin position="1"/>
        <end position="17"/>
    </location>
</feature>
<organism evidence="2 3">
    <name type="scientific">Abeliophyllum distichum</name>
    <dbReference type="NCBI Taxonomy" id="126358"/>
    <lineage>
        <taxon>Eukaryota</taxon>
        <taxon>Viridiplantae</taxon>
        <taxon>Streptophyta</taxon>
        <taxon>Embryophyta</taxon>
        <taxon>Tracheophyta</taxon>
        <taxon>Spermatophyta</taxon>
        <taxon>Magnoliopsida</taxon>
        <taxon>eudicotyledons</taxon>
        <taxon>Gunneridae</taxon>
        <taxon>Pentapetalae</taxon>
        <taxon>asterids</taxon>
        <taxon>lamiids</taxon>
        <taxon>Lamiales</taxon>
        <taxon>Oleaceae</taxon>
        <taxon>Forsythieae</taxon>
        <taxon>Abeliophyllum</taxon>
    </lineage>
</organism>
<evidence type="ECO:0000313" key="3">
    <source>
        <dbReference type="Proteomes" id="UP001604336"/>
    </source>
</evidence>